<name>A0A919ET98_STRFL</name>
<dbReference type="InterPro" id="IPR017850">
    <property type="entry name" value="Alkaline_phosphatase_core_sf"/>
</dbReference>
<dbReference type="Proteomes" id="UP000632849">
    <property type="component" value="Unassembled WGS sequence"/>
</dbReference>
<dbReference type="InterPro" id="IPR007312">
    <property type="entry name" value="Phosphoesterase"/>
</dbReference>
<dbReference type="GO" id="GO:0042578">
    <property type="term" value="F:phosphoric ester hydrolase activity"/>
    <property type="evidence" value="ECO:0007669"/>
    <property type="project" value="UniProtKB-ARBA"/>
</dbReference>
<dbReference type="PANTHER" id="PTHR31956:SF1">
    <property type="entry name" value="NON-SPECIFIC PHOSPHOLIPASE C1"/>
    <property type="match status" value="1"/>
</dbReference>
<dbReference type="Pfam" id="PF04185">
    <property type="entry name" value="Phosphoesterase"/>
    <property type="match status" value="1"/>
</dbReference>
<keyword evidence="2" id="KW-0843">Virulence</keyword>
<organism evidence="4 5">
    <name type="scientific">Streptomyces filamentosus</name>
    <name type="common">Streptomyces roseosporus</name>
    <dbReference type="NCBI Taxonomy" id="67294"/>
    <lineage>
        <taxon>Bacteria</taxon>
        <taxon>Bacillati</taxon>
        <taxon>Actinomycetota</taxon>
        <taxon>Actinomycetes</taxon>
        <taxon>Kitasatosporales</taxon>
        <taxon>Streptomycetaceae</taxon>
        <taxon>Streptomyces</taxon>
    </lineage>
</organism>
<dbReference type="PANTHER" id="PTHR31956">
    <property type="entry name" value="NON-SPECIFIC PHOSPHOLIPASE C4-RELATED"/>
    <property type="match status" value="1"/>
</dbReference>
<gene>
    <name evidence="4" type="ORF">GCM10017667_73630</name>
</gene>
<dbReference type="GeneID" id="95662455"/>
<protein>
    <submittedName>
        <fullName evidence="4">Acid phosphatase</fullName>
    </submittedName>
</protein>
<evidence type="ECO:0000313" key="5">
    <source>
        <dbReference type="Proteomes" id="UP000632849"/>
    </source>
</evidence>
<feature type="transmembrane region" description="Helical" evidence="3">
    <location>
        <begin position="12"/>
        <end position="33"/>
    </location>
</feature>
<dbReference type="EMBL" id="BNBE01000004">
    <property type="protein sequence ID" value="GHG26454.1"/>
    <property type="molecule type" value="Genomic_DNA"/>
</dbReference>
<proteinExistence type="predicted"/>
<evidence type="ECO:0000313" key="4">
    <source>
        <dbReference type="EMBL" id="GHG26454.1"/>
    </source>
</evidence>
<dbReference type="RefSeq" id="WP_150233955.1">
    <property type="nucleotide sequence ID" value="NZ_BNBE01000004.1"/>
</dbReference>
<accession>A0A919ET98</accession>
<sequence>MSAREAGRRPRAAVLTAAGALAAALGLVAVWVLGRGAPEEGRAAGPVLPRPDHVVVVVFENKAFEDVLGSGEAPYLDSLAKGGATLTRSYGLTHPSQPNYVQLFSGGMQDVLDNSCYEPGFSSAPNLASELIAAGKTWASFNEGLPARGSTVCEAGRYARKHNPWFAFSNVPLDTARTMDEFPEDFSALPDVSFVVPDLCHDMHDCPVRAGDTWLKERLGAYAAWARTHDSLLVVTFDEDDGLTGNRIATVLHGGPVVPGSTSDEKYHHYDLLRTLGRLAGLDRHPGRAADAREITGVWAV</sequence>
<keyword evidence="3" id="KW-1133">Transmembrane helix</keyword>
<evidence type="ECO:0000256" key="3">
    <source>
        <dbReference type="SAM" id="Phobius"/>
    </source>
</evidence>
<dbReference type="Gene3D" id="3.40.720.10">
    <property type="entry name" value="Alkaline Phosphatase, subunit A"/>
    <property type="match status" value="1"/>
</dbReference>
<reference evidence="4" key="1">
    <citation type="journal article" date="2014" name="Int. J. Syst. Evol. Microbiol.">
        <title>Complete genome sequence of Corynebacterium casei LMG S-19264T (=DSM 44701T), isolated from a smear-ripened cheese.</title>
        <authorList>
            <consortium name="US DOE Joint Genome Institute (JGI-PGF)"/>
            <person name="Walter F."/>
            <person name="Albersmeier A."/>
            <person name="Kalinowski J."/>
            <person name="Ruckert C."/>
        </authorList>
    </citation>
    <scope>NUCLEOTIDE SEQUENCE</scope>
    <source>
        <strain evidence="4">JCM 4122</strain>
    </source>
</reference>
<keyword evidence="5" id="KW-1185">Reference proteome</keyword>
<keyword evidence="1" id="KW-0378">Hydrolase</keyword>
<comment type="caution">
    <text evidence="4">The sequence shown here is derived from an EMBL/GenBank/DDBJ whole genome shotgun (WGS) entry which is preliminary data.</text>
</comment>
<keyword evidence="3" id="KW-0812">Transmembrane</keyword>
<dbReference type="AlphaFoldDB" id="A0A919ET98"/>
<evidence type="ECO:0000256" key="1">
    <source>
        <dbReference type="ARBA" id="ARBA00022801"/>
    </source>
</evidence>
<evidence type="ECO:0000256" key="2">
    <source>
        <dbReference type="ARBA" id="ARBA00023026"/>
    </source>
</evidence>
<dbReference type="SUPFAM" id="SSF53649">
    <property type="entry name" value="Alkaline phosphatase-like"/>
    <property type="match status" value="1"/>
</dbReference>
<keyword evidence="3" id="KW-0472">Membrane</keyword>
<reference evidence="4" key="2">
    <citation type="submission" date="2020-09" db="EMBL/GenBank/DDBJ databases">
        <authorList>
            <person name="Sun Q."/>
            <person name="Ohkuma M."/>
        </authorList>
    </citation>
    <scope>NUCLEOTIDE SEQUENCE</scope>
    <source>
        <strain evidence="4">JCM 4122</strain>
    </source>
</reference>